<accession>A0A0F9SKN4</accession>
<sequence>MLRTEIDKDEPLFPGDEIEMHFKAFGPAWVYLRASELAILKWQLSEKHPDYRLMAWQDVGDELILTFRILEPAVSEPQVYQAGIITTAAVIGAVVIGAGLFAWLSLDKIYKITDSPAGKLALAGTGSLGVAALVVAVLLLLRHYSE</sequence>
<keyword evidence="1" id="KW-0812">Transmembrane</keyword>
<feature type="transmembrane region" description="Helical" evidence="1">
    <location>
        <begin position="80"/>
        <end position="106"/>
    </location>
</feature>
<feature type="transmembrane region" description="Helical" evidence="1">
    <location>
        <begin position="118"/>
        <end position="141"/>
    </location>
</feature>
<keyword evidence="1" id="KW-1133">Transmembrane helix</keyword>
<comment type="caution">
    <text evidence="2">The sequence shown here is derived from an EMBL/GenBank/DDBJ whole genome shotgun (WGS) entry which is preliminary data.</text>
</comment>
<protein>
    <submittedName>
        <fullName evidence="2">Uncharacterized protein</fullName>
    </submittedName>
</protein>
<reference evidence="2" key="1">
    <citation type="journal article" date="2015" name="Nature">
        <title>Complex archaea that bridge the gap between prokaryotes and eukaryotes.</title>
        <authorList>
            <person name="Spang A."/>
            <person name="Saw J.H."/>
            <person name="Jorgensen S.L."/>
            <person name="Zaremba-Niedzwiedzka K."/>
            <person name="Martijn J."/>
            <person name="Lind A.E."/>
            <person name="van Eijk R."/>
            <person name="Schleper C."/>
            <person name="Guy L."/>
            <person name="Ettema T.J."/>
        </authorList>
    </citation>
    <scope>NUCLEOTIDE SEQUENCE</scope>
</reference>
<name>A0A0F9SKN4_9ZZZZ</name>
<dbReference type="EMBL" id="LAZR01002459">
    <property type="protein sequence ID" value="KKN29778.1"/>
    <property type="molecule type" value="Genomic_DNA"/>
</dbReference>
<evidence type="ECO:0000313" key="2">
    <source>
        <dbReference type="EMBL" id="KKN29778.1"/>
    </source>
</evidence>
<keyword evidence="1" id="KW-0472">Membrane</keyword>
<dbReference type="AlphaFoldDB" id="A0A0F9SKN4"/>
<proteinExistence type="predicted"/>
<organism evidence="2">
    <name type="scientific">marine sediment metagenome</name>
    <dbReference type="NCBI Taxonomy" id="412755"/>
    <lineage>
        <taxon>unclassified sequences</taxon>
        <taxon>metagenomes</taxon>
        <taxon>ecological metagenomes</taxon>
    </lineage>
</organism>
<evidence type="ECO:0000256" key="1">
    <source>
        <dbReference type="SAM" id="Phobius"/>
    </source>
</evidence>
<gene>
    <name evidence="2" type="ORF">LCGC14_0840760</name>
</gene>